<dbReference type="Gene3D" id="3.30.60.60">
    <property type="entry name" value="N-acetyl transferase-like"/>
    <property type="match status" value="1"/>
</dbReference>
<keyword evidence="12" id="KW-0012">Acyltransferase</keyword>
<evidence type="ECO:0000256" key="11">
    <source>
        <dbReference type="ARBA" id="ARBA00023242"/>
    </source>
</evidence>
<evidence type="ECO:0000256" key="7">
    <source>
        <dbReference type="ARBA" id="ARBA00022833"/>
    </source>
</evidence>
<evidence type="ECO:0000256" key="5">
    <source>
        <dbReference type="ARBA" id="ARBA00022723"/>
    </source>
</evidence>
<dbReference type="GO" id="GO:0006355">
    <property type="term" value="P:regulation of DNA-templated transcription"/>
    <property type="evidence" value="ECO:0007669"/>
    <property type="project" value="InterPro"/>
</dbReference>
<evidence type="ECO:0000256" key="1">
    <source>
        <dbReference type="ARBA" id="ARBA00004123"/>
    </source>
</evidence>
<dbReference type="Gene3D" id="1.10.10.10">
    <property type="entry name" value="Winged helix-like DNA-binding domain superfamily/Winged helix DNA-binding domain"/>
    <property type="match status" value="1"/>
</dbReference>
<comment type="subcellular location">
    <subcellularLocation>
        <location evidence="1">Nucleus</location>
    </subcellularLocation>
</comment>
<dbReference type="InterPro" id="IPR016181">
    <property type="entry name" value="Acyl_CoA_acyltransferase"/>
</dbReference>
<reference evidence="17" key="1">
    <citation type="submission" date="2016-11" db="UniProtKB">
        <authorList>
            <consortium name="WormBaseParasite"/>
        </authorList>
    </citation>
    <scope>IDENTIFICATION</scope>
</reference>
<dbReference type="Pfam" id="PF01853">
    <property type="entry name" value="MOZ_SAS"/>
    <property type="match status" value="1"/>
</dbReference>
<dbReference type="InterPro" id="IPR002717">
    <property type="entry name" value="HAT_MYST-type"/>
</dbReference>
<dbReference type="InterPro" id="IPR050603">
    <property type="entry name" value="MYST_HAT"/>
</dbReference>
<feature type="active site" description="Proton donor/acceptor" evidence="13">
    <location>
        <position position="310"/>
    </location>
</feature>
<organism evidence="16 17">
    <name type="scientific">Meloidogyne hapla</name>
    <name type="common">Root-knot nematode worm</name>
    <dbReference type="NCBI Taxonomy" id="6305"/>
    <lineage>
        <taxon>Eukaryota</taxon>
        <taxon>Metazoa</taxon>
        <taxon>Ecdysozoa</taxon>
        <taxon>Nematoda</taxon>
        <taxon>Chromadorea</taxon>
        <taxon>Rhabditida</taxon>
        <taxon>Tylenchina</taxon>
        <taxon>Tylenchomorpha</taxon>
        <taxon>Tylenchoidea</taxon>
        <taxon>Meloidogynidae</taxon>
        <taxon>Meloidogyninae</taxon>
        <taxon>Meloidogyne</taxon>
    </lineage>
</organism>
<evidence type="ECO:0000256" key="9">
    <source>
        <dbReference type="ARBA" id="ARBA00023015"/>
    </source>
</evidence>
<dbReference type="Pfam" id="PF17772">
    <property type="entry name" value="zf-MYST"/>
    <property type="match status" value="1"/>
</dbReference>
<dbReference type="SUPFAM" id="SSF55729">
    <property type="entry name" value="Acyl-CoA N-acyltransferases (Nat)"/>
    <property type="match status" value="1"/>
</dbReference>
<protein>
    <recommendedName>
        <fullName evidence="3">histone acetyltransferase</fullName>
        <ecNumber evidence="3">2.3.1.48</ecNumber>
    </recommendedName>
</protein>
<evidence type="ECO:0000256" key="13">
    <source>
        <dbReference type="PIRSR" id="PIRSR602717-51"/>
    </source>
</evidence>
<keyword evidence="6" id="KW-0863">Zinc-finger</keyword>
<dbReference type="Proteomes" id="UP000095281">
    <property type="component" value="Unplaced"/>
</dbReference>
<dbReference type="PANTHER" id="PTHR10615:SF219">
    <property type="entry name" value="HISTONE ACETYLTRANSFERASE KAT5"/>
    <property type="match status" value="1"/>
</dbReference>
<evidence type="ECO:0000256" key="8">
    <source>
        <dbReference type="ARBA" id="ARBA00022990"/>
    </source>
</evidence>
<dbReference type="AlphaFoldDB" id="A0A1I8AZP2"/>
<accession>A0A1I8AZP2</accession>
<feature type="region of interest" description="Disordered" evidence="14">
    <location>
        <begin position="341"/>
        <end position="362"/>
    </location>
</feature>
<evidence type="ECO:0000256" key="6">
    <source>
        <dbReference type="ARBA" id="ARBA00022771"/>
    </source>
</evidence>
<feature type="domain" description="MYST-type HAT" evidence="15">
    <location>
        <begin position="166"/>
        <end position="362"/>
    </location>
</feature>
<dbReference type="GO" id="GO:0035267">
    <property type="term" value="C:NuA4 histone acetyltransferase complex"/>
    <property type="evidence" value="ECO:0007669"/>
    <property type="project" value="TreeGrafter"/>
</dbReference>
<comment type="similarity">
    <text evidence="2">Belongs to the MYST (SAS/MOZ) family.</text>
</comment>
<evidence type="ECO:0000313" key="16">
    <source>
        <dbReference type="Proteomes" id="UP000095281"/>
    </source>
</evidence>
<evidence type="ECO:0000256" key="10">
    <source>
        <dbReference type="ARBA" id="ARBA00023163"/>
    </source>
</evidence>
<dbReference type="InterPro" id="IPR036388">
    <property type="entry name" value="WH-like_DNA-bd_sf"/>
</dbReference>
<name>A0A1I8AZP2_MELHA</name>
<dbReference type="Gene3D" id="3.40.630.30">
    <property type="match status" value="2"/>
</dbReference>
<evidence type="ECO:0000256" key="12">
    <source>
        <dbReference type="ARBA" id="ARBA00023315"/>
    </source>
</evidence>
<feature type="compositionally biased region" description="Polar residues" evidence="14">
    <location>
        <begin position="134"/>
        <end position="143"/>
    </location>
</feature>
<proteinExistence type="inferred from homology"/>
<evidence type="ECO:0000313" key="17">
    <source>
        <dbReference type="WBParaSite" id="MhA1_Contig110.frz3.gene3"/>
    </source>
</evidence>
<dbReference type="GO" id="GO:0008270">
    <property type="term" value="F:zinc ion binding"/>
    <property type="evidence" value="ECO:0007669"/>
    <property type="project" value="UniProtKB-KW"/>
</dbReference>
<evidence type="ECO:0000256" key="3">
    <source>
        <dbReference type="ARBA" id="ARBA00013184"/>
    </source>
</evidence>
<evidence type="ECO:0000256" key="4">
    <source>
        <dbReference type="ARBA" id="ARBA00022679"/>
    </source>
</evidence>
<evidence type="ECO:0000256" key="2">
    <source>
        <dbReference type="ARBA" id="ARBA00010107"/>
    </source>
</evidence>
<dbReference type="PANTHER" id="PTHR10615">
    <property type="entry name" value="HISTONE ACETYLTRANSFERASE"/>
    <property type="match status" value="1"/>
</dbReference>
<dbReference type="WBParaSite" id="MhA1_Contig110.frz3.gene3">
    <property type="protein sequence ID" value="MhA1_Contig110.frz3.gene3"/>
    <property type="gene ID" value="MhA1_Contig110.frz3.gene3"/>
</dbReference>
<keyword evidence="8" id="KW-0007">Acetylation</keyword>
<dbReference type="PROSITE" id="PS51726">
    <property type="entry name" value="MYST_HAT"/>
    <property type="match status" value="1"/>
</dbReference>
<evidence type="ECO:0000256" key="14">
    <source>
        <dbReference type="SAM" id="MobiDB-lite"/>
    </source>
</evidence>
<keyword evidence="11" id="KW-0539">Nucleus</keyword>
<feature type="region of interest" description="Disordered" evidence="14">
    <location>
        <begin position="130"/>
        <end position="159"/>
    </location>
</feature>
<dbReference type="FunFam" id="3.30.60.60:FF:000001">
    <property type="entry name" value="Histone acetyltransferase"/>
    <property type="match status" value="1"/>
</dbReference>
<keyword evidence="10" id="KW-0804">Transcription</keyword>
<dbReference type="GO" id="GO:0005634">
    <property type="term" value="C:nucleus"/>
    <property type="evidence" value="ECO:0007669"/>
    <property type="project" value="UniProtKB-SubCell"/>
</dbReference>
<evidence type="ECO:0000259" key="15">
    <source>
        <dbReference type="PROSITE" id="PS51726"/>
    </source>
</evidence>
<keyword evidence="7" id="KW-0862">Zinc</keyword>
<keyword evidence="16" id="KW-1185">Reference proteome</keyword>
<keyword evidence="9" id="KW-0805">Transcription regulation</keyword>
<dbReference type="InterPro" id="IPR040706">
    <property type="entry name" value="Zf-MYST"/>
</dbReference>
<dbReference type="GO" id="GO:0000724">
    <property type="term" value="P:double-strand break repair via homologous recombination"/>
    <property type="evidence" value="ECO:0007669"/>
    <property type="project" value="TreeGrafter"/>
</dbReference>
<sequence length="362" mass="41082">MVCDPSTAGIRAVDEQGNLMNSQTTYINNNSEQLVGGKRWNVEALYEGCRLKVSMTSNGQTMSKFQPYYEWVEEDRLDLSSRGSTPEKQLELFRSPARSITGSRKRRHHGGSGSAAIRYVDADFTHISSEHSKPSVSNGINSYTPPPAPSLRGSMSKKGHSEDVLTRIRNVELIELGRNIIQPWYFSPYPKELTQLPCIYLCEFCLTYTKSRSSLARHVTKCNLFHPPGNEIYRNGTISFFEIDGRKNKFLKEKESADEYNVACILVLPPFQKRGYGRLLIEFSYELSKIDGKTGSPGKFNLTIFHFILEKPLSDLGFLSYRSYWFQTIMETILNIVRDQGDPIPSQGENGEEEEASRLTNI</sequence>
<keyword evidence="5" id="KW-0479">Metal-binding</keyword>
<keyword evidence="4" id="KW-0808">Transferase</keyword>
<dbReference type="EC" id="2.3.1.48" evidence="3"/>
<dbReference type="GO" id="GO:0046972">
    <property type="term" value="F:histone H4K16 acetyltransferase activity"/>
    <property type="evidence" value="ECO:0007669"/>
    <property type="project" value="TreeGrafter"/>
</dbReference>